<feature type="chain" id="PRO_5013031624" evidence="1">
    <location>
        <begin position="21"/>
        <end position="387"/>
    </location>
</feature>
<dbReference type="Proteomes" id="UP000198384">
    <property type="component" value="Unassembled WGS sequence"/>
</dbReference>
<gene>
    <name evidence="3" type="ORF">SAMN06265371_10514</name>
</gene>
<dbReference type="RefSeq" id="WP_089381524.1">
    <property type="nucleotide sequence ID" value="NZ_FZNT01000005.1"/>
</dbReference>
<evidence type="ECO:0000313" key="4">
    <source>
        <dbReference type="Proteomes" id="UP000198384"/>
    </source>
</evidence>
<dbReference type="PANTHER" id="PTHR30383">
    <property type="entry name" value="THIOESTERASE 1/PROTEASE 1/LYSOPHOSPHOLIPASE L1"/>
    <property type="match status" value="1"/>
</dbReference>
<accession>A0A238X5N4</accession>
<dbReference type="InterPro" id="IPR013830">
    <property type="entry name" value="SGNH_hydro"/>
</dbReference>
<proteinExistence type="predicted"/>
<sequence length="387" mass="44003">MKLLKILSLTLLFLSSTSFIYHVKTKEKVRILLIGDSTTIGGKGVFETTIEEIINKDLETPSVEVINSAKGGETAFSVVESGRYDNDIKPLDNIDYIFVRYGINDSFKRKPVEENFPEDYKKLISKLRSDFPSAKIILTTIIPFFKNEDDSIIINNMVKQLAEEEKLELFDVYPVYKQALEIHGENSMNVRFFPLSDIPEVYKEVALPYSSYVEWKETDMVRVLTTELDPVFGNLEGWYNDGHPNPMGYRLLALETVKYLLPKLKSNPNSLPLSKKEAESFRDKIYEFTAPKEFKAGEKIKVNVKYAASQKRDLAVFIQLNKDPWITVSATLKGVDLGSGTEEFNILIPKDIKSGSDYKIVVNILPKGKGWPDRLDERSQANVSISN</sequence>
<dbReference type="SUPFAM" id="SSF52266">
    <property type="entry name" value="SGNH hydrolase"/>
    <property type="match status" value="1"/>
</dbReference>
<dbReference type="PANTHER" id="PTHR30383:SF5">
    <property type="entry name" value="SGNH HYDROLASE-TYPE ESTERASE DOMAIN-CONTAINING PROTEIN"/>
    <property type="match status" value="1"/>
</dbReference>
<protein>
    <submittedName>
        <fullName evidence="3">Lysophospholipase L1</fullName>
    </submittedName>
</protein>
<organism evidence="3 4">
    <name type="scientific">Lutibacter agarilyticus</name>
    <dbReference type="NCBI Taxonomy" id="1109740"/>
    <lineage>
        <taxon>Bacteria</taxon>
        <taxon>Pseudomonadati</taxon>
        <taxon>Bacteroidota</taxon>
        <taxon>Flavobacteriia</taxon>
        <taxon>Flavobacteriales</taxon>
        <taxon>Flavobacteriaceae</taxon>
        <taxon>Lutibacter</taxon>
    </lineage>
</organism>
<dbReference type="Pfam" id="PF13472">
    <property type="entry name" value="Lipase_GDSL_2"/>
    <property type="match status" value="1"/>
</dbReference>
<dbReference type="Gene3D" id="3.40.50.1110">
    <property type="entry name" value="SGNH hydrolase"/>
    <property type="match status" value="1"/>
</dbReference>
<feature type="signal peptide" evidence="1">
    <location>
        <begin position="1"/>
        <end position="20"/>
    </location>
</feature>
<dbReference type="InterPro" id="IPR036514">
    <property type="entry name" value="SGNH_hydro_sf"/>
</dbReference>
<dbReference type="AlphaFoldDB" id="A0A238X5N4"/>
<dbReference type="GO" id="GO:0004622">
    <property type="term" value="F:phosphatidylcholine lysophospholipase activity"/>
    <property type="evidence" value="ECO:0007669"/>
    <property type="project" value="TreeGrafter"/>
</dbReference>
<evidence type="ECO:0000259" key="2">
    <source>
        <dbReference type="Pfam" id="PF13472"/>
    </source>
</evidence>
<dbReference type="OrthoDB" id="9794725at2"/>
<name>A0A238X5N4_9FLAO</name>
<keyword evidence="4" id="KW-1185">Reference proteome</keyword>
<dbReference type="EMBL" id="FZNT01000005">
    <property type="protein sequence ID" value="SNR54365.1"/>
    <property type="molecule type" value="Genomic_DNA"/>
</dbReference>
<keyword evidence="1" id="KW-0732">Signal</keyword>
<feature type="domain" description="SGNH hydrolase-type esterase" evidence="2">
    <location>
        <begin position="33"/>
        <end position="178"/>
    </location>
</feature>
<reference evidence="3 4" key="1">
    <citation type="submission" date="2017-06" db="EMBL/GenBank/DDBJ databases">
        <authorList>
            <person name="Kim H.J."/>
            <person name="Triplett B.A."/>
        </authorList>
    </citation>
    <scope>NUCLEOTIDE SEQUENCE [LARGE SCALE GENOMIC DNA]</scope>
    <source>
        <strain evidence="3 4">DSM 29150</strain>
    </source>
</reference>
<evidence type="ECO:0000256" key="1">
    <source>
        <dbReference type="SAM" id="SignalP"/>
    </source>
</evidence>
<evidence type="ECO:0000313" key="3">
    <source>
        <dbReference type="EMBL" id="SNR54365.1"/>
    </source>
</evidence>
<dbReference type="InterPro" id="IPR051532">
    <property type="entry name" value="Ester_Hydrolysis_Enzymes"/>
</dbReference>